<dbReference type="EMBL" id="JH000162">
    <property type="protein sequence ID" value="EGW11677.1"/>
    <property type="molecule type" value="Genomic_DNA"/>
</dbReference>
<evidence type="ECO:0000313" key="3">
    <source>
        <dbReference type="Proteomes" id="UP000001075"/>
    </source>
</evidence>
<proteinExistence type="predicted"/>
<dbReference type="Proteomes" id="UP000001075">
    <property type="component" value="Unassembled WGS sequence"/>
</dbReference>
<evidence type="ECO:0000256" key="1">
    <source>
        <dbReference type="SAM" id="SignalP"/>
    </source>
</evidence>
<gene>
    <name evidence="2" type="ORF">I79_005615</name>
</gene>
<organism evidence="2 3">
    <name type="scientific">Cricetulus griseus</name>
    <name type="common">Chinese hamster</name>
    <name type="synonym">Cricetulus barabensis griseus</name>
    <dbReference type="NCBI Taxonomy" id="10029"/>
    <lineage>
        <taxon>Eukaryota</taxon>
        <taxon>Metazoa</taxon>
        <taxon>Chordata</taxon>
        <taxon>Craniata</taxon>
        <taxon>Vertebrata</taxon>
        <taxon>Euteleostomi</taxon>
        <taxon>Mammalia</taxon>
        <taxon>Eutheria</taxon>
        <taxon>Euarchontoglires</taxon>
        <taxon>Glires</taxon>
        <taxon>Rodentia</taxon>
        <taxon>Myomorpha</taxon>
        <taxon>Muroidea</taxon>
        <taxon>Cricetidae</taxon>
        <taxon>Cricetinae</taxon>
        <taxon>Cricetulus</taxon>
    </lineage>
</organism>
<evidence type="ECO:0000313" key="2">
    <source>
        <dbReference type="EMBL" id="EGW11677.1"/>
    </source>
</evidence>
<dbReference type="AlphaFoldDB" id="G3H5M9"/>
<feature type="signal peptide" evidence="1">
    <location>
        <begin position="1"/>
        <end position="23"/>
    </location>
</feature>
<name>G3H5M9_CRIGR</name>
<accession>G3H5M9</accession>
<sequence length="55" mass="6456">MPSTLSSRLWFVVWFLLLVMDWAHQLLQDSTSLTCLPQHKIQSPKIRTVKFPDNT</sequence>
<reference evidence="3" key="1">
    <citation type="journal article" date="2011" name="Nat. Biotechnol.">
        <title>The genomic sequence of the Chinese hamster ovary (CHO)-K1 cell line.</title>
        <authorList>
            <person name="Xu X."/>
            <person name="Nagarajan H."/>
            <person name="Lewis N.E."/>
            <person name="Pan S."/>
            <person name="Cai Z."/>
            <person name="Liu X."/>
            <person name="Chen W."/>
            <person name="Xie M."/>
            <person name="Wang W."/>
            <person name="Hammond S."/>
            <person name="Andersen M.R."/>
            <person name="Neff N."/>
            <person name="Passarelli B."/>
            <person name="Koh W."/>
            <person name="Fan H.C."/>
            <person name="Wang J."/>
            <person name="Gui Y."/>
            <person name="Lee K.H."/>
            <person name="Betenbaugh M.J."/>
            <person name="Quake S.R."/>
            <person name="Famili I."/>
            <person name="Palsson B.O."/>
            <person name="Wang J."/>
        </authorList>
    </citation>
    <scope>NUCLEOTIDE SEQUENCE [LARGE SCALE GENOMIC DNA]</scope>
    <source>
        <strain evidence="3">CHO K1 cell line</strain>
    </source>
</reference>
<dbReference type="InParanoid" id="G3H5M9"/>
<keyword evidence="1" id="KW-0732">Signal</keyword>
<feature type="chain" id="PRO_5003444016" evidence="1">
    <location>
        <begin position="24"/>
        <end position="55"/>
    </location>
</feature>
<protein>
    <submittedName>
        <fullName evidence="2">Uncharacterized protein</fullName>
    </submittedName>
</protein>